<dbReference type="InterPro" id="IPR008030">
    <property type="entry name" value="NmrA-like"/>
</dbReference>
<dbReference type="PANTHER" id="PTHR47706:SF11">
    <property type="entry name" value="ISOFLAVONE REDUCTASE FAMILY PROTEIN (AFU_ORTHOLOGUE AFUA_1G12510)"/>
    <property type="match status" value="1"/>
</dbReference>
<evidence type="ECO:0000256" key="2">
    <source>
        <dbReference type="ARBA" id="ARBA00023002"/>
    </source>
</evidence>
<dbReference type="STRING" id="454130.A0A0U5GCQ3"/>
<dbReference type="OMA" id="AHEKPHQ"/>
<proteinExistence type="predicted"/>
<organism evidence="4 5">
    <name type="scientific">Aspergillus calidoustus</name>
    <dbReference type="NCBI Taxonomy" id="454130"/>
    <lineage>
        <taxon>Eukaryota</taxon>
        <taxon>Fungi</taxon>
        <taxon>Dikarya</taxon>
        <taxon>Ascomycota</taxon>
        <taxon>Pezizomycotina</taxon>
        <taxon>Eurotiomycetes</taxon>
        <taxon>Eurotiomycetidae</taxon>
        <taxon>Eurotiales</taxon>
        <taxon>Aspergillaceae</taxon>
        <taxon>Aspergillus</taxon>
        <taxon>Aspergillus subgen. Nidulantes</taxon>
    </lineage>
</organism>
<reference evidence="5" key="1">
    <citation type="journal article" date="2016" name="Genome Announc.">
        <title>Draft genome sequences of fungus Aspergillus calidoustus.</title>
        <authorList>
            <person name="Horn F."/>
            <person name="Linde J."/>
            <person name="Mattern D.J."/>
            <person name="Walther G."/>
            <person name="Guthke R."/>
            <person name="Scherlach K."/>
            <person name="Martin K."/>
            <person name="Brakhage A.A."/>
            <person name="Petzke L."/>
            <person name="Valiante V."/>
        </authorList>
    </citation>
    <scope>NUCLEOTIDE SEQUENCE [LARGE SCALE GENOMIC DNA]</scope>
    <source>
        <strain evidence="5">SF006504</strain>
    </source>
</reference>
<evidence type="ECO:0000313" key="5">
    <source>
        <dbReference type="Proteomes" id="UP000054771"/>
    </source>
</evidence>
<dbReference type="PANTHER" id="PTHR47706">
    <property type="entry name" value="NMRA-LIKE FAMILY PROTEIN"/>
    <property type="match status" value="1"/>
</dbReference>
<protein>
    <submittedName>
        <fullName evidence="4">Putative Isoflavone reductase family protein (AFU_orthologue AFUA_1G12510)</fullName>
    </submittedName>
</protein>
<dbReference type="Gene3D" id="3.90.25.10">
    <property type="entry name" value="UDP-galactose 4-epimerase, domain 1"/>
    <property type="match status" value="1"/>
</dbReference>
<dbReference type="EMBL" id="CDMC01000017">
    <property type="protein sequence ID" value="CEL10129.1"/>
    <property type="molecule type" value="Genomic_DNA"/>
</dbReference>
<name>A0A0U5GCQ3_ASPCI</name>
<sequence>MSKSNLLVFGATGAIGTYIIAAIVNAKDSFGRIAVFTSPNTLSTKATEINALRENGVEIITGDVTKKEDVVAAFEGIDTIVSALGRGVIAAQIDLLRWAAETPSIKRFLPSEYGTDIEYSPASATEKPHQQKLKVRAALREVKEGDLEYAYVVTGPYADVPFFLGASKTPRGGAFDVKARKAVLLGDGKGRISLSACADVGKFVVHTLTHWDQAKGRALKLNSFTATPEEILAEFEKQTGEKWEVEYTSLAQLKAFEEEAWARGEPDATGLTLRRIWTEGGTLYDKRDNVDIGAEDTVTLTEAVKEAIRAQLSASL</sequence>
<dbReference type="SUPFAM" id="SSF51735">
    <property type="entry name" value="NAD(P)-binding Rossmann-fold domains"/>
    <property type="match status" value="1"/>
</dbReference>
<dbReference type="OrthoDB" id="419598at2759"/>
<dbReference type="Pfam" id="PF05368">
    <property type="entry name" value="NmrA"/>
    <property type="match status" value="1"/>
</dbReference>
<dbReference type="Gene3D" id="3.40.50.720">
    <property type="entry name" value="NAD(P)-binding Rossmann-like Domain"/>
    <property type="match status" value="1"/>
</dbReference>
<evidence type="ECO:0000259" key="3">
    <source>
        <dbReference type="Pfam" id="PF05368"/>
    </source>
</evidence>
<evidence type="ECO:0000313" key="4">
    <source>
        <dbReference type="EMBL" id="CEL10129.1"/>
    </source>
</evidence>
<accession>A0A0U5GCQ3</accession>
<dbReference type="InterPro" id="IPR051609">
    <property type="entry name" value="NmrA/Isoflavone_reductase-like"/>
</dbReference>
<keyword evidence="1" id="KW-0521">NADP</keyword>
<dbReference type="AlphaFoldDB" id="A0A0U5GCQ3"/>
<evidence type="ECO:0000256" key="1">
    <source>
        <dbReference type="ARBA" id="ARBA00022857"/>
    </source>
</evidence>
<dbReference type="GO" id="GO:0016491">
    <property type="term" value="F:oxidoreductase activity"/>
    <property type="evidence" value="ECO:0007669"/>
    <property type="project" value="UniProtKB-KW"/>
</dbReference>
<dbReference type="InterPro" id="IPR036291">
    <property type="entry name" value="NAD(P)-bd_dom_sf"/>
</dbReference>
<dbReference type="Proteomes" id="UP000054771">
    <property type="component" value="Unassembled WGS sequence"/>
</dbReference>
<keyword evidence="5" id="KW-1185">Reference proteome</keyword>
<feature type="domain" description="NmrA-like" evidence="3">
    <location>
        <begin position="3"/>
        <end position="254"/>
    </location>
</feature>
<keyword evidence="2" id="KW-0560">Oxidoreductase</keyword>
<gene>
    <name evidence="4" type="ORF">ASPCAL13254</name>
</gene>